<dbReference type="PROSITE" id="PS51831">
    <property type="entry name" value="HD"/>
    <property type="match status" value="1"/>
</dbReference>
<dbReference type="Pfam" id="PF13487">
    <property type="entry name" value="HD_5"/>
    <property type="match status" value="1"/>
</dbReference>
<dbReference type="InterPro" id="IPR037522">
    <property type="entry name" value="HD_GYP_dom"/>
</dbReference>
<evidence type="ECO:0000256" key="1">
    <source>
        <dbReference type="SAM" id="Phobius"/>
    </source>
</evidence>
<gene>
    <name evidence="4" type="ORF">CRV07_00440</name>
</gene>
<name>A0A4Q1AR81_9BACT</name>
<protein>
    <submittedName>
        <fullName evidence="4">HD family phosphohydrolase</fullName>
    </submittedName>
</protein>
<evidence type="ECO:0000259" key="2">
    <source>
        <dbReference type="PROSITE" id="PS51831"/>
    </source>
</evidence>
<keyword evidence="1" id="KW-1133">Transmembrane helix</keyword>
<feature type="transmembrane region" description="Helical" evidence="1">
    <location>
        <begin position="6"/>
        <end position="29"/>
    </location>
</feature>
<proteinExistence type="predicted"/>
<keyword evidence="1" id="KW-0812">Transmembrane</keyword>
<sequence length="525" mass="61494">MNIKKVVKYTFTTIVVLILATFFLNGIILNKLKENNDSRKEISKLVLMQENMNLLIKDTTTTNNQERLKYINNEFSKYEKSFEELKNSLMIRDKDDFLDFFIKDIHKNPKILKHLILLSKSEVEIEEGFEKIHNLQSQQIRLKSLFSENYPKENLLRENIEKDILKTEDIFLIKNFSDIKYYSKEVLFQYKEKKYLDTWIEKIQALSEVYNNKKLSKYLDTVKTLGDYVIKLNVLEIEEESLQNNIYEIINRNKELNLKIEAEIEAITSSFITNTFTFMILLLLVTILIIILLAIKVNKNVALSFNQVEQKVQEGLSTIKHLNNEIEETQREVVFTMGAIGESRSKETGNHVKRVAEYSKVFALYYGLAKEEAEMLKQASPMHDIGKVAIPDSILNKPGRFDEKERGIMNTHALLGYEMLKHSKRSLLKCAATVAYEHHEKWDGTGYPRGLKGEDIHIYGRITALADVFDALGSDRCYKKAWDDEKIFNLFKEERGKHFDPKLVDIFFEHLDEFLKIRETFKDKM</sequence>
<dbReference type="AlphaFoldDB" id="A0A4Q1AR81"/>
<dbReference type="GO" id="GO:0016787">
    <property type="term" value="F:hydrolase activity"/>
    <property type="evidence" value="ECO:0007669"/>
    <property type="project" value="UniProtKB-KW"/>
</dbReference>
<feature type="transmembrane region" description="Helical" evidence="1">
    <location>
        <begin position="276"/>
        <end position="295"/>
    </location>
</feature>
<dbReference type="Proteomes" id="UP000289758">
    <property type="component" value="Unassembled WGS sequence"/>
</dbReference>
<dbReference type="CDD" id="cd00077">
    <property type="entry name" value="HDc"/>
    <property type="match status" value="1"/>
</dbReference>
<dbReference type="OrthoDB" id="9781223at2"/>
<keyword evidence="5" id="KW-1185">Reference proteome</keyword>
<evidence type="ECO:0000313" key="4">
    <source>
        <dbReference type="EMBL" id="RXK08307.1"/>
    </source>
</evidence>
<dbReference type="PANTHER" id="PTHR45228">
    <property type="entry name" value="CYCLIC DI-GMP PHOSPHODIESTERASE TM_0186-RELATED"/>
    <property type="match status" value="1"/>
</dbReference>
<dbReference type="SUPFAM" id="SSF109604">
    <property type="entry name" value="HD-domain/PDEase-like"/>
    <property type="match status" value="1"/>
</dbReference>
<dbReference type="InterPro" id="IPR052020">
    <property type="entry name" value="Cyclic_di-GMP/3'3'-cGAMP_PDE"/>
</dbReference>
<keyword evidence="1" id="KW-0472">Membrane</keyword>
<dbReference type="EMBL" id="PDKK01000001">
    <property type="protein sequence ID" value="RXK08307.1"/>
    <property type="molecule type" value="Genomic_DNA"/>
</dbReference>
<evidence type="ECO:0000313" key="5">
    <source>
        <dbReference type="Proteomes" id="UP000289758"/>
    </source>
</evidence>
<feature type="domain" description="HD" evidence="2">
    <location>
        <begin position="348"/>
        <end position="472"/>
    </location>
</feature>
<keyword evidence="4" id="KW-0378">Hydrolase</keyword>
<dbReference type="RefSeq" id="WP_129085884.1">
    <property type="nucleotide sequence ID" value="NZ_CP053836.1"/>
</dbReference>
<feature type="domain" description="HD-GYP" evidence="3">
    <location>
        <begin position="326"/>
        <end position="523"/>
    </location>
</feature>
<accession>A0A4Q1AR81</accession>
<dbReference type="PANTHER" id="PTHR45228:SF9">
    <property type="entry name" value="3'3'-CGAMP-SPECIFIC PHOSPHODIESTERASE 2"/>
    <property type="match status" value="1"/>
</dbReference>
<dbReference type="PROSITE" id="PS51832">
    <property type="entry name" value="HD_GYP"/>
    <property type="match status" value="1"/>
</dbReference>
<dbReference type="InterPro" id="IPR003607">
    <property type="entry name" value="HD/PDEase_dom"/>
</dbReference>
<organism evidence="4 5">
    <name type="scientific">Halarcobacter ebronensis</name>
    <dbReference type="NCBI Taxonomy" id="1462615"/>
    <lineage>
        <taxon>Bacteria</taxon>
        <taxon>Pseudomonadati</taxon>
        <taxon>Campylobacterota</taxon>
        <taxon>Epsilonproteobacteria</taxon>
        <taxon>Campylobacterales</taxon>
        <taxon>Arcobacteraceae</taxon>
        <taxon>Halarcobacter</taxon>
    </lineage>
</organism>
<dbReference type="Gene3D" id="1.10.3210.10">
    <property type="entry name" value="Hypothetical protein af1432"/>
    <property type="match status" value="1"/>
</dbReference>
<comment type="caution">
    <text evidence="4">The sequence shown here is derived from an EMBL/GenBank/DDBJ whole genome shotgun (WGS) entry which is preliminary data.</text>
</comment>
<reference evidence="4 5" key="1">
    <citation type="submission" date="2017-10" db="EMBL/GenBank/DDBJ databases">
        <title>Genomics of the genus Arcobacter.</title>
        <authorList>
            <person name="Perez-Cataluna A."/>
            <person name="Figueras M.J."/>
        </authorList>
    </citation>
    <scope>NUCLEOTIDE SEQUENCE [LARGE SCALE GENOMIC DNA]</scope>
    <source>
        <strain evidence="4 5">CECT 8441</strain>
    </source>
</reference>
<dbReference type="InterPro" id="IPR006674">
    <property type="entry name" value="HD_domain"/>
</dbReference>
<dbReference type="SMART" id="SM00471">
    <property type="entry name" value="HDc"/>
    <property type="match status" value="1"/>
</dbReference>
<evidence type="ECO:0000259" key="3">
    <source>
        <dbReference type="PROSITE" id="PS51832"/>
    </source>
</evidence>